<evidence type="ECO:0000256" key="11">
    <source>
        <dbReference type="RuleBase" id="RU362091"/>
    </source>
</evidence>
<evidence type="ECO:0000313" key="14">
    <source>
        <dbReference type="EMBL" id="CAG9800799.1"/>
    </source>
</evidence>
<dbReference type="EMBL" id="OU895877">
    <property type="protein sequence ID" value="CAG9800799.1"/>
    <property type="molecule type" value="Genomic_DNA"/>
</dbReference>
<feature type="transmembrane region" description="Helical" evidence="12">
    <location>
        <begin position="398"/>
        <end position="425"/>
    </location>
</feature>
<feature type="transmembrane region" description="Helical" evidence="12">
    <location>
        <begin position="478"/>
        <end position="496"/>
    </location>
</feature>
<keyword evidence="13" id="KW-0732">Signal</keyword>
<dbReference type="InterPro" id="IPR038377">
    <property type="entry name" value="Na/Glc_symporter_sf"/>
</dbReference>
<keyword evidence="7" id="KW-0915">Sodium</keyword>
<keyword evidence="15" id="KW-1185">Reference proteome</keyword>
<evidence type="ECO:0000256" key="10">
    <source>
        <dbReference type="ARBA" id="ARBA00023201"/>
    </source>
</evidence>
<dbReference type="AlphaFoldDB" id="A0A9N9RM16"/>
<dbReference type="PROSITE" id="PS50283">
    <property type="entry name" value="NA_SOLUT_SYMP_3"/>
    <property type="match status" value="1"/>
</dbReference>
<dbReference type="PANTHER" id="PTHR42985">
    <property type="entry name" value="SODIUM-COUPLED MONOCARBOXYLATE TRANSPORTER"/>
    <property type="match status" value="1"/>
</dbReference>
<keyword evidence="10" id="KW-0739">Sodium transport</keyword>
<evidence type="ECO:0000256" key="8">
    <source>
        <dbReference type="ARBA" id="ARBA00023065"/>
    </source>
</evidence>
<proteinExistence type="inferred from homology"/>
<evidence type="ECO:0000256" key="2">
    <source>
        <dbReference type="ARBA" id="ARBA00006434"/>
    </source>
</evidence>
<comment type="subcellular location">
    <subcellularLocation>
        <location evidence="1">Cell membrane</location>
        <topology evidence="1">Multi-pass membrane protein</topology>
    </subcellularLocation>
</comment>
<feature type="transmembrane region" description="Helical" evidence="12">
    <location>
        <begin position="146"/>
        <end position="165"/>
    </location>
</feature>
<evidence type="ECO:0000256" key="9">
    <source>
        <dbReference type="ARBA" id="ARBA00023136"/>
    </source>
</evidence>
<reference evidence="14" key="1">
    <citation type="submission" date="2022-01" db="EMBL/GenBank/DDBJ databases">
        <authorList>
            <person name="King R."/>
        </authorList>
    </citation>
    <scope>NUCLEOTIDE SEQUENCE</scope>
</reference>
<feature type="transmembrane region" description="Helical" evidence="12">
    <location>
        <begin position="503"/>
        <end position="524"/>
    </location>
</feature>
<feature type="chain" id="PRO_5040198579" description="Sodium/solute symporter" evidence="13">
    <location>
        <begin position="23"/>
        <end position="730"/>
    </location>
</feature>
<evidence type="ECO:0000313" key="15">
    <source>
        <dbReference type="Proteomes" id="UP001153620"/>
    </source>
</evidence>
<accession>A0A9N9RM16</accession>
<organism evidence="14 15">
    <name type="scientific">Chironomus riparius</name>
    <dbReference type="NCBI Taxonomy" id="315576"/>
    <lineage>
        <taxon>Eukaryota</taxon>
        <taxon>Metazoa</taxon>
        <taxon>Ecdysozoa</taxon>
        <taxon>Arthropoda</taxon>
        <taxon>Hexapoda</taxon>
        <taxon>Insecta</taxon>
        <taxon>Pterygota</taxon>
        <taxon>Neoptera</taxon>
        <taxon>Endopterygota</taxon>
        <taxon>Diptera</taxon>
        <taxon>Nematocera</taxon>
        <taxon>Chironomoidea</taxon>
        <taxon>Chironomidae</taxon>
        <taxon>Chironominae</taxon>
        <taxon>Chironomus</taxon>
    </lineage>
</organism>
<dbReference type="Pfam" id="PF00474">
    <property type="entry name" value="SSF"/>
    <property type="match status" value="1"/>
</dbReference>
<evidence type="ECO:0000256" key="5">
    <source>
        <dbReference type="ARBA" id="ARBA00022692"/>
    </source>
</evidence>
<keyword evidence="3" id="KW-0813">Transport</keyword>
<keyword evidence="9 12" id="KW-0472">Membrane</keyword>
<keyword evidence="8" id="KW-0406">Ion transport</keyword>
<reference evidence="14" key="2">
    <citation type="submission" date="2022-10" db="EMBL/GenBank/DDBJ databases">
        <authorList>
            <consortium name="ENA_rothamsted_submissions"/>
            <consortium name="culmorum"/>
            <person name="King R."/>
        </authorList>
    </citation>
    <scope>NUCLEOTIDE SEQUENCE</scope>
</reference>
<dbReference type="GO" id="GO:0015293">
    <property type="term" value="F:symporter activity"/>
    <property type="evidence" value="ECO:0007669"/>
    <property type="project" value="TreeGrafter"/>
</dbReference>
<evidence type="ECO:0000256" key="4">
    <source>
        <dbReference type="ARBA" id="ARBA00022475"/>
    </source>
</evidence>
<evidence type="ECO:0008006" key="16">
    <source>
        <dbReference type="Google" id="ProtNLM"/>
    </source>
</evidence>
<dbReference type="InterPro" id="IPR001734">
    <property type="entry name" value="Na/solute_symporter"/>
</dbReference>
<evidence type="ECO:0000256" key="7">
    <source>
        <dbReference type="ARBA" id="ARBA00023053"/>
    </source>
</evidence>
<feature type="transmembrane region" description="Helical" evidence="12">
    <location>
        <begin position="115"/>
        <end position="134"/>
    </location>
</feature>
<evidence type="ECO:0000256" key="12">
    <source>
        <dbReference type="SAM" id="Phobius"/>
    </source>
</evidence>
<dbReference type="PANTHER" id="PTHR42985:SF39">
    <property type="entry name" value="GH10366P"/>
    <property type="match status" value="1"/>
</dbReference>
<feature type="transmembrane region" description="Helical" evidence="12">
    <location>
        <begin position="193"/>
        <end position="215"/>
    </location>
</feature>
<evidence type="ECO:0000256" key="3">
    <source>
        <dbReference type="ARBA" id="ARBA00022448"/>
    </source>
</evidence>
<feature type="transmembrane region" description="Helical" evidence="12">
    <location>
        <begin position="446"/>
        <end position="466"/>
    </location>
</feature>
<sequence>MNKAVQQLFIVLVVISGTAILAFESKNTSEDDNNIDIEYDYHRNLAEFQNPDKLSAGERQLCTETKTEAFSPYDYAVVIAMLAVSLKIGLFYGFCHKGSLESSSSDFMLGSQMSLFPVTLSLTTSFVTAIELLGNPAEMFFYGSQFALIVISMILVIPVALKVFYPIYHEMQLTSCYEYLGVRFGRKMRLMGGILYILQMCFYTSVSVLAPAIALSKATGLNTRLAIILIYLVCVFYSSQGGLKAVVIADTFQAGVLFISMALIVIVGTSYQEGGVEEIFKIANDNDRLDMLNFNPHPHERHSVFSVIIGGFFYWTSLLCVNQSTVQKAVSLKNLTKAKIALTLSVFGLVSVFLVNFYTGIMAFAHYENCDPMKSGQIDAIDQLMPFYVMDMFGHIRFFVGIFVAGIFAASLGTVAACLSSLSAVTMEDILIAGFNVKISPQKGSLYAKWMSVGYGIFSFGLIFLVEGRGVLQATLTLNGLVGGILLGLFSLGIFFKSANVKGAFYGGLLAICCVTVLGTMAQIRNTTEQPFLHTSVSECDCIVNTTSTSIRASIDEELSTSSMSNDDGFFAIFYRVSYIYYSMIGTILTIVFGLIISFFTGPNDEDKLSKPMPKIVADDIHEGGFRTPGHFSVGSFLSIATHRRLSSFMQNVSQSTLKVEHKIKEVISHSNLHHLHHLHVPSDDEERISILNEEDDQLESEISTKSSHMNTAKRRMFFIGHQDDRVHDE</sequence>
<feature type="signal peptide" evidence="13">
    <location>
        <begin position="1"/>
        <end position="22"/>
    </location>
</feature>
<feature type="transmembrane region" description="Helical" evidence="12">
    <location>
        <begin position="342"/>
        <end position="365"/>
    </location>
</feature>
<dbReference type="GO" id="GO:0005886">
    <property type="term" value="C:plasma membrane"/>
    <property type="evidence" value="ECO:0007669"/>
    <property type="project" value="UniProtKB-SubCell"/>
</dbReference>
<feature type="transmembrane region" description="Helical" evidence="12">
    <location>
        <begin position="221"/>
        <end position="239"/>
    </location>
</feature>
<dbReference type="GO" id="GO:0006814">
    <property type="term" value="P:sodium ion transport"/>
    <property type="evidence" value="ECO:0007669"/>
    <property type="project" value="UniProtKB-KW"/>
</dbReference>
<protein>
    <recommendedName>
        <fullName evidence="16">Sodium/solute symporter</fullName>
    </recommendedName>
</protein>
<feature type="transmembrane region" description="Helical" evidence="12">
    <location>
        <begin position="251"/>
        <end position="271"/>
    </location>
</feature>
<evidence type="ECO:0000256" key="6">
    <source>
        <dbReference type="ARBA" id="ARBA00022989"/>
    </source>
</evidence>
<dbReference type="InterPro" id="IPR051163">
    <property type="entry name" value="Sodium:Solute_Symporter_SSF"/>
</dbReference>
<keyword evidence="5 12" id="KW-0812">Transmembrane</keyword>
<keyword evidence="4" id="KW-1003">Cell membrane</keyword>
<feature type="transmembrane region" description="Helical" evidence="12">
    <location>
        <begin position="579"/>
        <end position="601"/>
    </location>
</feature>
<dbReference type="NCBIfam" id="TIGR00813">
    <property type="entry name" value="sss"/>
    <property type="match status" value="1"/>
</dbReference>
<dbReference type="Gene3D" id="1.20.1730.10">
    <property type="entry name" value="Sodium/glucose cotransporter"/>
    <property type="match status" value="1"/>
</dbReference>
<dbReference type="OrthoDB" id="6132759at2759"/>
<gene>
    <name evidence="14" type="ORF">CHIRRI_LOCUS3737</name>
</gene>
<evidence type="ECO:0000256" key="13">
    <source>
        <dbReference type="SAM" id="SignalP"/>
    </source>
</evidence>
<keyword evidence="6 12" id="KW-1133">Transmembrane helix</keyword>
<name>A0A9N9RM16_9DIPT</name>
<dbReference type="Proteomes" id="UP001153620">
    <property type="component" value="Chromosome 1"/>
</dbReference>
<feature type="transmembrane region" description="Helical" evidence="12">
    <location>
        <begin position="303"/>
        <end position="321"/>
    </location>
</feature>
<comment type="similarity">
    <text evidence="2 11">Belongs to the sodium:solute symporter (SSF) (TC 2.A.21) family.</text>
</comment>
<feature type="transmembrane region" description="Helical" evidence="12">
    <location>
        <begin position="75"/>
        <end position="94"/>
    </location>
</feature>
<evidence type="ECO:0000256" key="1">
    <source>
        <dbReference type="ARBA" id="ARBA00004651"/>
    </source>
</evidence>
<dbReference type="CDD" id="cd11492">
    <property type="entry name" value="SLC5sbd_NIS-SMVT"/>
    <property type="match status" value="1"/>
</dbReference>